<keyword evidence="7" id="KW-1185">Reference proteome</keyword>
<dbReference type="EC" id="2.4.1.325" evidence="6"/>
<dbReference type="KEGG" id="lnu:N7U66_19110"/>
<keyword evidence="3 6" id="KW-0328">Glycosyltransferase</keyword>
<evidence type="ECO:0000313" key="7">
    <source>
        <dbReference type="Proteomes" id="UP001164705"/>
    </source>
</evidence>
<evidence type="ECO:0000256" key="2">
    <source>
        <dbReference type="ARBA" id="ARBA00022519"/>
    </source>
</evidence>
<dbReference type="SUPFAM" id="SSF53756">
    <property type="entry name" value="UDP-Glycosyltransferase/glycogen phosphorylase"/>
    <property type="match status" value="1"/>
</dbReference>
<keyword evidence="1" id="KW-1003">Cell membrane</keyword>
<dbReference type="GO" id="GO:0009246">
    <property type="term" value="P:enterobacterial common antigen biosynthetic process"/>
    <property type="evidence" value="ECO:0007669"/>
    <property type="project" value="InterPro"/>
</dbReference>
<keyword evidence="5" id="KW-0472">Membrane</keyword>
<dbReference type="RefSeq" id="WP_267676525.1">
    <property type="nucleotide sequence ID" value="NZ_CP113088.1"/>
</dbReference>
<evidence type="ECO:0000256" key="3">
    <source>
        <dbReference type="ARBA" id="ARBA00022676"/>
    </source>
</evidence>
<protein>
    <submittedName>
        <fullName evidence="6">TDP-N-acetylfucosamine:lipid II N-acetylfucosaminyltransferase</fullName>
        <ecNumber evidence="6">2.4.1.325</ecNumber>
    </submittedName>
</protein>
<dbReference type="Proteomes" id="UP001164705">
    <property type="component" value="Chromosome"/>
</dbReference>
<evidence type="ECO:0000256" key="4">
    <source>
        <dbReference type="ARBA" id="ARBA00022679"/>
    </source>
</evidence>
<gene>
    <name evidence="6" type="ORF">N7U66_19110</name>
</gene>
<proteinExistence type="predicted"/>
<dbReference type="GO" id="GO:0102031">
    <property type="term" value="F:4-acetamido-4,6-dideoxy-D-galactose transferase activity"/>
    <property type="evidence" value="ECO:0007669"/>
    <property type="project" value="UniProtKB-EC"/>
</dbReference>
<accession>A0A9E8MUR1</accession>
<keyword evidence="4 6" id="KW-0808">Transferase</keyword>
<evidence type="ECO:0000313" key="6">
    <source>
        <dbReference type="EMBL" id="WAC01927.1"/>
    </source>
</evidence>
<organism evidence="6 7">
    <name type="scientific">Lacinutrix neustonica</name>
    <dbReference type="NCBI Taxonomy" id="2980107"/>
    <lineage>
        <taxon>Bacteria</taxon>
        <taxon>Pseudomonadati</taxon>
        <taxon>Bacteroidota</taxon>
        <taxon>Flavobacteriia</taxon>
        <taxon>Flavobacteriales</taxon>
        <taxon>Flavobacteriaceae</taxon>
        <taxon>Lacinutrix</taxon>
    </lineage>
</organism>
<evidence type="ECO:0000256" key="1">
    <source>
        <dbReference type="ARBA" id="ARBA00022475"/>
    </source>
</evidence>
<evidence type="ECO:0000256" key="5">
    <source>
        <dbReference type="ARBA" id="ARBA00023136"/>
    </source>
</evidence>
<reference evidence="6" key="1">
    <citation type="submission" date="2022-11" db="EMBL/GenBank/DDBJ databases">
        <title>Lacinutrix neustonica HL-RS19T sp. nov., isolated from the surface microlayer sample of brackish Lake Shihwa.</title>
        <authorList>
            <person name="Choi J.Y."/>
            <person name="Hwang C.Y."/>
        </authorList>
    </citation>
    <scope>NUCLEOTIDE SEQUENCE</scope>
    <source>
        <strain evidence="6">HL-RS19</strain>
    </source>
</reference>
<dbReference type="GO" id="GO:0008417">
    <property type="term" value="F:fucosyltransferase activity"/>
    <property type="evidence" value="ECO:0007669"/>
    <property type="project" value="InterPro"/>
</dbReference>
<dbReference type="Pfam" id="PF07429">
    <property type="entry name" value="Glyco_transf_56"/>
    <property type="match status" value="1"/>
</dbReference>
<dbReference type="Gene3D" id="3.40.50.2000">
    <property type="entry name" value="Glycogen Phosphorylase B"/>
    <property type="match status" value="1"/>
</dbReference>
<dbReference type="EMBL" id="CP113088">
    <property type="protein sequence ID" value="WAC01927.1"/>
    <property type="molecule type" value="Genomic_DNA"/>
</dbReference>
<name>A0A9E8MUR1_9FLAO</name>
<dbReference type="AlphaFoldDB" id="A0A9E8MUR1"/>
<dbReference type="InterPro" id="IPR009993">
    <property type="entry name" value="WecF"/>
</dbReference>
<sequence length="389" mass="46169">MNYHIMAQDKFIDSYIEDIYSVEENDNNVFLIRGEPNETNYINTNKEVVYLGYDHRKITHELNKINQNDTIIVHWYDYKIAEILAHYTNTLIVYLRGGEFYEYPFWEHAKRNYDKKTYARVKKELYPKINFDNGLKKFIKTLKKRVRQKNHTKKEYQRRLIQMGRIDYIICGELNVVEISLLRRLYPSLKAKHIAGFYNLNFNLTSTLTKKKTDNDRFKILIGNSATPSNNHLEAFEKVKHIKNVNVYCFLSYGQEWYKKEIIKSGLKLFGENFIPITEYMDRARFVEFIANMDVVYMYHNRSQAWGNIATALALGKPVFLKRNNPIKEYINAIGIATYNANDILAFNLNTLINEEQLKMYNNRDKLEHVISDELRLNHLKKLLSTYAS</sequence>
<keyword evidence="2" id="KW-0997">Cell inner membrane</keyword>